<dbReference type="EMBL" id="MHKB01000009">
    <property type="protein sequence ID" value="OGY79305.1"/>
    <property type="molecule type" value="Genomic_DNA"/>
</dbReference>
<accession>A0A1G2ARN0</accession>
<dbReference type="SUPFAM" id="SSF53448">
    <property type="entry name" value="Nucleotide-diphospho-sugar transferases"/>
    <property type="match status" value="1"/>
</dbReference>
<dbReference type="Proteomes" id="UP000177165">
    <property type="component" value="Unassembled WGS sequence"/>
</dbReference>
<dbReference type="InterPro" id="IPR050256">
    <property type="entry name" value="Glycosyltransferase_2"/>
</dbReference>
<proteinExistence type="predicted"/>
<comment type="caution">
    <text evidence="2">The sequence shown here is derived from an EMBL/GenBank/DDBJ whole genome shotgun (WGS) entry which is preliminary data.</text>
</comment>
<dbReference type="STRING" id="1798540.A3B74_00450"/>
<evidence type="ECO:0000313" key="3">
    <source>
        <dbReference type="Proteomes" id="UP000177165"/>
    </source>
</evidence>
<evidence type="ECO:0000259" key="1">
    <source>
        <dbReference type="Pfam" id="PF00535"/>
    </source>
</evidence>
<dbReference type="PANTHER" id="PTHR48090">
    <property type="entry name" value="UNDECAPRENYL-PHOSPHATE 4-DEOXY-4-FORMAMIDO-L-ARABINOSE TRANSFERASE-RELATED"/>
    <property type="match status" value="1"/>
</dbReference>
<dbReference type="PANTHER" id="PTHR48090:SF7">
    <property type="entry name" value="RFBJ PROTEIN"/>
    <property type="match status" value="1"/>
</dbReference>
<gene>
    <name evidence="2" type="ORF">A3B74_00450</name>
</gene>
<protein>
    <recommendedName>
        <fullName evidence="1">Glycosyltransferase 2-like domain-containing protein</fullName>
    </recommendedName>
</protein>
<evidence type="ECO:0000313" key="2">
    <source>
        <dbReference type="EMBL" id="OGY79305.1"/>
    </source>
</evidence>
<feature type="domain" description="Glycosyltransferase 2-like" evidence="1">
    <location>
        <begin position="18"/>
        <end position="169"/>
    </location>
</feature>
<name>A0A1G2ARN0_9BACT</name>
<sequence>MLLLFHNTGNPRENMSVTVIIPAHNEAKNIEKVIKSTLPHTDSIIVVDDGSTDDTLEKALQTDTKVIGLRHEVNLGKGAALKTGCDAARKLGADIMVCMDADGQHKPENIPHFIRTLEEKNVHVVFGTRQFNSNMPVIMLLGNRLLSKTIQKLFRVFVRDTQSGFRAFTSEAYEMLRWKSSGYEVETEMIIRMGENKLKFAEIDIDTIYLDEYKGTTAIDGMKILVQILKWKFL</sequence>
<dbReference type="InterPro" id="IPR001173">
    <property type="entry name" value="Glyco_trans_2-like"/>
</dbReference>
<reference evidence="2 3" key="1">
    <citation type="journal article" date="2016" name="Nat. Commun.">
        <title>Thousands of microbial genomes shed light on interconnected biogeochemical processes in an aquifer system.</title>
        <authorList>
            <person name="Anantharaman K."/>
            <person name="Brown C.T."/>
            <person name="Hug L.A."/>
            <person name="Sharon I."/>
            <person name="Castelle C.J."/>
            <person name="Probst A.J."/>
            <person name="Thomas B.C."/>
            <person name="Singh A."/>
            <person name="Wilkins M.J."/>
            <person name="Karaoz U."/>
            <person name="Brodie E.L."/>
            <person name="Williams K.H."/>
            <person name="Hubbard S.S."/>
            <person name="Banfield J.F."/>
        </authorList>
    </citation>
    <scope>NUCLEOTIDE SEQUENCE [LARGE SCALE GENOMIC DNA]</scope>
</reference>
<dbReference type="InterPro" id="IPR029044">
    <property type="entry name" value="Nucleotide-diphossugar_trans"/>
</dbReference>
<organism evidence="2 3">
    <name type="scientific">Candidatus Kerfeldbacteria bacterium RIFCSPHIGHO2_02_FULL_42_14</name>
    <dbReference type="NCBI Taxonomy" id="1798540"/>
    <lineage>
        <taxon>Bacteria</taxon>
        <taxon>Candidatus Kerfeldiibacteriota</taxon>
    </lineage>
</organism>
<dbReference type="Gene3D" id="3.90.550.10">
    <property type="entry name" value="Spore Coat Polysaccharide Biosynthesis Protein SpsA, Chain A"/>
    <property type="match status" value="1"/>
</dbReference>
<dbReference type="AlphaFoldDB" id="A0A1G2ARN0"/>
<dbReference type="CDD" id="cd04179">
    <property type="entry name" value="DPM_DPG-synthase_like"/>
    <property type="match status" value="1"/>
</dbReference>
<dbReference type="Pfam" id="PF00535">
    <property type="entry name" value="Glycos_transf_2"/>
    <property type="match status" value="1"/>
</dbReference>